<keyword evidence="3" id="KW-1185">Reference proteome</keyword>
<dbReference type="Proteomes" id="UP000324832">
    <property type="component" value="Unassembled WGS sequence"/>
</dbReference>
<sequence length="360" mass="40620">MGDGLRITKDKRHRSSSSLAGCNVEGTRSERKLEITAQCDDLKEKLDLVKNLRRRRKLKKRSMTKIGDQPANVETAENVAFISVRTQPKKRLMVTEMSQQAARYRRLEPPANPTRGYLDPATVEQHQMLGRVRGYNQSFHRPMKEQGKSANMRSERSHAEGDAIYRSSNVADEAGSQEVACGGDIEDEYSDNERFTDLRPGSIVINKKRAAEKKPTPTITRKKGINLAKEGNDPRGRQDPARHTPSPVNRRSSGKQQNVGAACAQPEERPILELFNKNRASPQPDTKQRKSQQRISSPNLRDNNDIQLDLTSTEVKKEKYRSRHYELPTVASQMKQAGVKCYYTGGPHTSIPFIAWATVN</sequence>
<feature type="compositionally biased region" description="Polar residues" evidence="1">
    <location>
        <begin position="246"/>
        <end position="259"/>
    </location>
</feature>
<evidence type="ECO:0000256" key="1">
    <source>
        <dbReference type="SAM" id="MobiDB-lite"/>
    </source>
</evidence>
<feature type="compositionally biased region" description="Basic and acidic residues" evidence="1">
    <location>
        <begin position="230"/>
        <end position="242"/>
    </location>
</feature>
<dbReference type="AlphaFoldDB" id="A0A5E4QV34"/>
<organism evidence="2 3">
    <name type="scientific">Leptidea sinapis</name>
    <dbReference type="NCBI Taxonomy" id="189913"/>
    <lineage>
        <taxon>Eukaryota</taxon>
        <taxon>Metazoa</taxon>
        <taxon>Ecdysozoa</taxon>
        <taxon>Arthropoda</taxon>
        <taxon>Hexapoda</taxon>
        <taxon>Insecta</taxon>
        <taxon>Pterygota</taxon>
        <taxon>Neoptera</taxon>
        <taxon>Endopterygota</taxon>
        <taxon>Lepidoptera</taxon>
        <taxon>Glossata</taxon>
        <taxon>Ditrysia</taxon>
        <taxon>Papilionoidea</taxon>
        <taxon>Pieridae</taxon>
        <taxon>Dismorphiinae</taxon>
        <taxon>Leptidea</taxon>
    </lineage>
</organism>
<name>A0A5E4QV34_9NEOP</name>
<feature type="region of interest" description="Disordered" evidence="1">
    <location>
        <begin position="1"/>
        <end position="30"/>
    </location>
</feature>
<reference evidence="2 3" key="1">
    <citation type="submission" date="2017-07" db="EMBL/GenBank/DDBJ databases">
        <authorList>
            <person name="Talla V."/>
            <person name="Backstrom N."/>
        </authorList>
    </citation>
    <scope>NUCLEOTIDE SEQUENCE [LARGE SCALE GENOMIC DNA]</scope>
</reference>
<accession>A0A5E4QV34</accession>
<dbReference type="EMBL" id="FZQP02005166">
    <property type="protein sequence ID" value="VVD01108.1"/>
    <property type="molecule type" value="Genomic_DNA"/>
</dbReference>
<gene>
    <name evidence="2" type="ORF">LSINAPIS_LOCUS11601</name>
</gene>
<feature type="region of interest" description="Disordered" evidence="1">
    <location>
        <begin position="206"/>
        <end position="307"/>
    </location>
</feature>
<proteinExistence type="predicted"/>
<evidence type="ECO:0000313" key="2">
    <source>
        <dbReference type="EMBL" id="VVD01108.1"/>
    </source>
</evidence>
<feature type="compositionally biased region" description="Polar residues" evidence="1">
    <location>
        <begin position="293"/>
        <end position="307"/>
    </location>
</feature>
<evidence type="ECO:0000313" key="3">
    <source>
        <dbReference type="Proteomes" id="UP000324832"/>
    </source>
</evidence>
<protein>
    <submittedName>
        <fullName evidence="2">Uncharacterized protein</fullName>
    </submittedName>
</protein>